<proteinExistence type="predicted"/>
<evidence type="ECO:0000313" key="7">
    <source>
        <dbReference type="Proteomes" id="UP001156903"/>
    </source>
</evidence>
<dbReference type="SUPFAM" id="SSF52172">
    <property type="entry name" value="CheY-like"/>
    <property type="match status" value="1"/>
</dbReference>
<dbReference type="SUPFAM" id="SSF46894">
    <property type="entry name" value="C-terminal effector domain of the bipartite response regulators"/>
    <property type="match status" value="1"/>
</dbReference>
<dbReference type="SMART" id="SM00448">
    <property type="entry name" value="REC"/>
    <property type="match status" value="1"/>
</dbReference>
<dbReference type="CDD" id="cd06170">
    <property type="entry name" value="LuxR_C_like"/>
    <property type="match status" value="1"/>
</dbReference>
<gene>
    <name evidence="6" type="ORF">GCM10007935_37230</name>
</gene>
<accession>A0ABQ6C9D5</accession>
<feature type="modified residue" description="4-aspartylphosphate" evidence="3">
    <location>
        <position position="61"/>
    </location>
</feature>
<organism evidence="6 7">
    <name type="scientific">Hydrogenophaga electricum</name>
    <dbReference type="NCBI Taxonomy" id="1230953"/>
    <lineage>
        <taxon>Bacteria</taxon>
        <taxon>Pseudomonadati</taxon>
        <taxon>Pseudomonadota</taxon>
        <taxon>Betaproteobacteria</taxon>
        <taxon>Burkholderiales</taxon>
        <taxon>Comamonadaceae</taxon>
        <taxon>Hydrogenophaga</taxon>
    </lineage>
</organism>
<reference evidence="7" key="1">
    <citation type="journal article" date="2019" name="Int. J. Syst. Evol. Microbiol.">
        <title>The Global Catalogue of Microorganisms (GCM) 10K type strain sequencing project: providing services to taxonomists for standard genome sequencing and annotation.</title>
        <authorList>
            <consortium name="The Broad Institute Genomics Platform"/>
            <consortium name="The Broad Institute Genome Sequencing Center for Infectious Disease"/>
            <person name="Wu L."/>
            <person name="Ma J."/>
        </authorList>
    </citation>
    <scope>NUCLEOTIDE SEQUENCE [LARGE SCALE GENOMIC DNA]</scope>
    <source>
        <strain evidence="7">NBRC 109341</strain>
    </source>
</reference>
<dbReference type="Gene3D" id="1.10.10.10">
    <property type="entry name" value="Winged helix-like DNA-binding domain superfamily/Winged helix DNA-binding domain"/>
    <property type="match status" value="1"/>
</dbReference>
<dbReference type="PROSITE" id="PS50110">
    <property type="entry name" value="RESPONSE_REGULATORY"/>
    <property type="match status" value="1"/>
</dbReference>
<dbReference type="InterPro" id="IPR011006">
    <property type="entry name" value="CheY-like_superfamily"/>
</dbReference>
<comment type="caution">
    <text evidence="6">The sequence shown here is derived from an EMBL/GenBank/DDBJ whole genome shotgun (WGS) entry which is preliminary data.</text>
</comment>
<dbReference type="Pfam" id="PF00196">
    <property type="entry name" value="GerE"/>
    <property type="match status" value="1"/>
</dbReference>
<sequence length="230" mass="24747">MIGARMHVLLVDDHPIFRKGLEFLLLDLRPGLTLSHCSQRQELEACLAGVRPQTYDLVLLDLRMPGFEALQALEYVRTVAPETPVVVLSGEEDAGTVRACVDLGACSFVSKSAPPAHLLQALEQVLGGGVHLPASSLGNGDAAWRSRTAADQVGGLVLTGRQVEVLRRVVQGKTNKMIARELGISDGTVKTHLTNVMALFEVGTRTQLVFELARRGLSIDALGEPETSAY</sequence>
<dbReference type="CDD" id="cd17535">
    <property type="entry name" value="REC_NarL-like"/>
    <property type="match status" value="1"/>
</dbReference>
<keyword evidence="2 6" id="KW-0238">DNA-binding</keyword>
<dbReference type="InterPro" id="IPR016032">
    <property type="entry name" value="Sig_transdc_resp-reg_C-effctor"/>
</dbReference>
<feature type="domain" description="HTH luxR-type" evidence="4">
    <location>
        <begin position="151"/>
        <end position="216"/>
    </location>
</feature>
<dbReference type="Gene3D" id="3.40.50.2300">
    <property type="match status" value="1"/>
</dbReference>
<name>A0ABQ6C9D5_9BURK</name>
<dbReference type="InterPro" id="IPR000792">
    <property type="entry name" value="Tscrpt_reg_LuxR_C"/>
</dbReference>
<evidence type="ECO:0000256" key="1">
    <source>
        <dbReference type="ARBA" id="ARBA00022553"/>
    </source>
</evidence>
<dbReference type="PANTHER" id="PTHR45566:SF1">
    <property type="entry name" value="HTH-TYPE TRANSCRIPTIONAL REGULATOR YHJB-RELATED"/>
    <property type="match status" value="1"/>
</dbReference>
<evidence type="ECO:0000313" key="6">
    <source>
        <dbReference type="EMBL" id="GLS16283.1"/>
    </source>
</evidence>
<evidence type="ECO:0000259" key="5">
    <source>
        <dbReference type="PROSITE" id="PS50110"/>
    </source>
</evidence>
<evidence type="ECO:0000256" key="2">
    <source>
        <dbReference type="ARBA" id="ARBA00023125"/>
    </source>
</evidence>
<dbReference type="PROSITE" id="PS50043">
    <property type="entry name" value="HTH_LUXR_2"/>
    <property type="match status" value="1"/>
</dbReference>
<keyword evidence="1 3" id="KW-0597">Phosphoprotein</keyword>
<dbReference type="EMBL" id="BSPB01000050">
    <property type="protein sequence ID" value="GLS16283.1"/>
    <property type="molecule type" value="Genomic_DNA"/>
</dbReference>
<dbReference type="GO" id="GO:0003677">
    <property type="term" value="F:DNA binding"/>
    <property type="evidence" value="ECO:0007669"/>
    <property type="project" value="UniProtKB-KW"/>
</dbReference>
<protein>
    <submittedName>
        <fullName evidence="6">DNA-binding response regulator</fullName>
    </submittedName>
</protein>
<dbReference type="InterPro" id="IPR051015">
    <property type="entry name" value="EvgA-like"/>
</dbReference>
<dbReference type="InterPro" id="IPR058245">
    <property type="entry name" value="NreC/VraR/RcsB-like_REC"/>
</dbReference>
<dbReference type="PANTHER" id="PTHR45566">
    <property type="entry name" value="HTH-TYPE TRANSCRIPTIONAL REGULATOR YHJB-RELATED"/>
    <property type="match status" value="1"/>
</dbReference>
<dbReference type="InterPro" id="IPR036388">
    <property type="entry name" value="WH-like_DNA-bd_sf"/>
</dbReference>
<evidence type="ECO:0000256" key="3">
    <source>
        <dbReference type="PROSITE-ProRule" id="PRU00169"/>
    </source>
</evidence>
<evidence type="ECO:0000259" key="4">
    <source>
        <dbReference type="PROSITE" id="PS50043"/>
    </source>
</evidence>
<dbReference type="RefSeq" id="WP_284309038.1">
    <property type="nucleotide sequence ID" value="NZ_BSPB01000050.1"/>
</dbReference>
<dbReference type="Proteomes" id="UP001156903">
    <property type="component" value="Unassembled WGS sequence"/>
</dbReference>
<dbReference type="SMART" id="SM00421">
    <property type="entry name" value="HTH_LUXR"/>
    <property type="match status" value="1"/>
</dbReference>
<keyword evidence="7" id="KW-1185">Reference proteome</keyword>
<dbReference type="Pfam" id="PF00072">
    <property type="entry name" value="Response_reg"/>
    <property type="match status" value="1"/>
</dbReference>
<dbReference type="PRINTS" id="PR00038">
    <property type="entry name" value="HTHLUXR"/>
</dbReference>
<dbReference type="InterPro" id="IPR001789">
    <property type="entry name" value="Sig_transdc_resp-reg_receiver"/>
</dbReference>
<feature type="domain" description="Response regulatory" evidence="5">
    <location>
        <begin position="7"/>
        <end position="126"/>
    </location>
</feature>